<dbReference type="AlphaFoldDB" id="A0A816QVL9"/>
<protein>
    <submittedName>
        <fullName evidence="2">Uncharacterized protein</fullName>
    </submittedName>
</protein>
<gene>
    <name evidence="2" type="ORF">WKI299_LOCUS12627</name>
</gene>
<feature type="compositionally biased region" description="Basic and acidic residues" evidence="1">
    <location>
        <begin position="1"/>
        <end position="15"/>
    </location>
</feature>
<sequence>MNRNTDNHKETRKTPSQDAQGRWYELLSPTQKKKKCRGNRKARRLRRRERERQQQQQQVTNNANQTEQSVLIIIDDNDDPEGEEQRLKPSYLKGSDEIFKRFLSNAIKEGDQIVQYSDTDEKLQFVRQMTEETNNLYYIDLQRQLWQDHVNLDMQKHSWAPRVLKTFAKQHYTCLTYDDFPKHIVEQRQKTILRQFQQTTNQLQHYTMELEQTVKTPPPKKSIFVKKLKIEITPWGDSPCFALSESL</sequence>
<evidence type="ECO:0000256" key="1">
    <source>
        <dbReference type="SAM" id="MobiDB-lite"/>
    </source>
</evidence>
<feature type="region of interest" description="Disordered" evidence="1">
    <location>
        <begin position="1"/>
        <end position="69"/>
    </location>
</feature>
<accession>A0A816QVL9</accession>
<evidence type="ECO:0000313" key="2">
    <source>
        <dbReference type="EMBL" id="CAF2063661.1"/>
    </source>
</evidence>
<name>A0A816QVL9_9BILA</name>
<evidence type="ECO:0000313" key="3">
    <source>
        <dbReference type="Proteomes" id="UP000663856"/>
    </source>
</evidence>
<dbReference type="Proteomes" id="UP000663856">
    <property type="component" value="Unassembled WGS sequence"/>
</dbReference>
<dbReference type="EMBL" id="CAJNRF010004707">
    <property type="protein sequence ID" value="CAF2063661.1"/>
    <property type="molecule type" value="Genomic_DNA"/>
</dbReference>
<reference evidence="2" key="1">
    <citation type="submission" date="2021-02" db="EMBL/GenBank/DDBJ databases">
        <authorList>
            <person name="Nowell W R."/>
        </authorList>
    </citation>
    <scope>NUCLEOTIDE SEQUENCE</scope>
</reference>
<comment type="caution">
    <text evidence="2">The sequence shown here is derived from an EMBL/GenBank/DDBJ whole genome shotgun (WGS) entry which is preliminary data.</text>
</comment>
<feature type="compositionally biased region" description="Polar residues" evidence="1">
    <location>
        <begin position="59"/>
        <end position="69"/>
    </location>
</feature>
<organism evidence="2 3">
    <name type="scientific">Rotaria magnacalcarata</name>
    <dbReference type="NCBI Taxonomy" id="392030"/>
    <lineage>
        <taxon>Eukaryota</taxon>
        <taxon>Metazoa</taxon>
        <taxon>Spiralia</taxon>
        <taxon>Gnathifera</taxon>
        <taxon>Rotifera</taxon>
        <taxon>Eurotatoria</taxon>
        <taxon>Bdelloidea</taxon>
        <taxon>Philodinida</taxon>
        <taxon>Philodinidae</taxon>
        <taxon>Rotaria</taxon>
    </lineage>
</organism>
<proteinExistence type="predicted"/>
<feature type="compositionally biased region" description="Basic residues" evidence="1">
    <location>
        <begin position="31"/>
        <end position="47"/>
    </location>
</feature>